<evidence type="ECO:0008006" key="3">
    <source>
        <dbReference type="Google" id="ProtNLM"/>
    </source>
</evidence>
<evidence type="ECO:0000313" key="1">
    <source>
        <dbReference type="EMBL" id="GLC24813.1"/>
    </source>
</evidence>
<keyword evidence="2" id="KW-1185">Reference proteome</keyword>
<protein>
    <recommendedName>
        <fullName evidence="3">SH3 domain-containing protein</fullName>
    </recommendedName>
</protein>
<comment type="caution">
    <text evidence="1">The sequence shown here is derived from an EMBL/GenBank/DDBJ whole genome shotgun (WGS) entry which is preliminary data.</text>
</comment>
<dbReference type="Gene3D" id="6.20.20.10">
    <property type="match status" value="1"/>
</dbReference>
<dbReference type="AlphaFoldDB" id="A0AA37QDQ2"/>
<evidence type="ECO:0000313" key="2">
    <source>
        <dbReference type="Proteomes" id="UP001161325"/>
    </source>
</evidence>
<dbReference type="EMBL" id="BRXS01000002">
    <property type="protein sequence ID" value="GLC24813.1"/>
    <property type="molecule type" value="Genomic_DNA"/>
</dbReference>
<accession>A0AA37QDQ2</accession>
<dbReference type="RefSeq" id="WP_284349257.1">
    <property type="nucleotide sequence ID" value="NZ_BRXS01000002.1"/>
</dbReference>
<gene>
    <name evidence="1" type="ORF">rosag_13260</name>
</gene>
<organism evidence="1 2">
    <name type="scientific">Roseisolibacter agri</name>
    <dbReference type="NCBI Taxonomy" id="2014610"/>
    <lineage>
        <taxon>Bacteria</taxon>
        <taxon>Pseudomonadati</taxon>
        <taxon>Gemmatimonadota</taxon>
        <taxon>Gemmatimonadia</taxon>
        <taxon>Gemmatimonadales</taxon>
        <taxon>Gemmatimonadaceae</taxon>
        <taxon>Roseisolibacter</taxon>
    </lineage>
</organism>
<reference evidence="1" key="1">
    <citation type="submission" date="2022-08" db="EMBL/GenBank/DDBJ databases">
        <title>Draft genome sequencing of Roseisolibacter agri AW1220.</title>
        <authorList>
            <person name="Tobiishi Y."/>
            <person name="Tonouchi A."/>
        </authorList>
    </citation>
    <scope>NUCLEOTIDE SEQUENCE</scope>
    <source>
        <strain evidence="1">AW1220</strain>
    </source>
</reference>
<sequence length="141" mass="15041">MPSPYDPRHAVKVGGSLYIKSKNTRLMADIAPTADVLAIIQPPTLVTWLGAVPADRRWHRIRHGGRVGYVFHSNLASTRPSMQLSVQDCGPCGGTGAVMSTTAPPNVCAFEPCRACGGDGRVDRRKIDPKGFVASGTAWKG</sequence>
<name>A0AA37QDQ2_9BACT</name>
<dbReference type="Proteomes" id="UP001161325">
    <property type="component" value="Unassembled WGS sequence"/>
</dbReference>
<proteinExistence type="predicted"/>